<dbReference type="InterPro" id="IPR041267">
    <property type="entry name" value="NLRP_HD2"/>
</dbReference>
<evidence type="ECO:0000259" key="7">
    <source>
        <dbReference type="PROSITE" id="PS50824"/>
    </source>
</evidence>
<name>A0A7J7ESX4_DICBM</name>
<dbReference type="Gene3D" id="3.40.50.300">
    <property type="entry name" value="P-loop containing nucleotide triphosphate hydrolases"/>
    <property type="match status" value="1"/>
</dbReference>
<keyword evidence="2" id="KW-0433">Leucine-rich repeat</keyword>
<dbReference type="InterPro" id="IPR011029">
    <property type="entry name" value="DEATH-like_dom_sf"/>
</dbReference>
<dbReference type="CDD" id="cd08320">
    <property type="entry name" value="Pyrin_NALPs"/>
    <property type="match status" value="1"/>
</dbReference>
<dbReference type="InterPro" id="IPR007111">
    <property type="entry name" value="NACHT_NTPase"/>
</dbReference>
<keyword evidence="10" id="KW-1185">Reference proteome</keyword>
<dbReference type="PROSITE" id="PS50824">
    <property type="entry name" value="DAPIN"/>
    <property type="match status" value="1"/>
</dbReference>
<keyword evidence="3" id="KW-0677">Repeat</keyword>
<dbReference type="PANTHER" id="PTHR45690:SF15">
    <property type="entry name" value="NACHT, LRR AND PYD DOMAINS-CONTAINING PROTEIN 14"/>
    <property type="match status" value="1"/>
</dbReference>
<feature type="compositionally biased region" description="Low complexity" evidence="6">
    <location>
        <begin position="1121"/>
        <end position="1130"/>
    </location>
</feature>
<evidence type="ECO:0000313" key="10">
    <source>
        <dbReference type="Proteomes" id="UP000551758"/>
    </source>
</evidence>
<dbReference type="SUPFAM" id="SSF47986">
    <property type="entry name" value="DEATH domain"/>
    <property type="match status" value="1"/>
</dbReference>
<dbReference type="InterPro" id="IPR032675">
    <property type="entry name" value="LRR_dom_sf"/>
</dbReference>
<evidence type="ECO:0000256" key="2">
    <source>
        <dbReference type="ARBA" id="ARBA00022614"/>
    </source>
</evidence>
<dbReference type="PANTHER" id="PTHR45690">
    <property type="entry name" value="NACHT, LRR AND PYD DOMAINS-CONTAINING PROTEIN 12"/>
    <property type="match status" value="1"/>
</dbReference>
<protein>
    <recommendedName>
        <fullName evidence="11">NLR family pyrin domain containing 14</fullName>
    </recommendedName>
</protein>
<keyword evidence="4" id="KW-0547">Nucleotide-binding</keyword>
<feature type="region of interest" description="Disordered" evidence="6">
    <location>
        <begin position="1106"/>
        <end position="1130"/>
    </location>
</feature>
<feature type="domain" description="Pyrin" evidence="7">
    <location>
        <begin position="1"/>
        <end position="98"/>
    </location>
</feature>
<dbReference type="GO" id="GO:0005737">
    <property type="term" value="C:cytoplasm"/>
    <property type="evidence" value="ECO:0007669"/>
    <property type="project" value="TreeGrafter"/>
</dbReference>
<evidence type="ECO:0000256" key="3">
    <source>
        <dbReference type="ARBA" id="ARBA00022737"/>
    </source>
</evidence>
<sequence>MTDPLSSSFFPDFGLLLYLEELNKEELNKFKLLLRNETMEPEYCQIPWAAVKKAKREDLANLMSKYYPGEQAWDVALKIFGKMNLKDLCERAKAEINWTTQTMGPEATRAGEAQGDQEAVLGDGTEYRIRIKEKFCIMWDKKCLLGEPQDFCHEIAQKGRELLEHLFDVDVKTGEQPQTVVLQGAPGVGKTTLVRKAMFEWAQGNLYQQRFTYVFYLNAREINQLRERSFVQMISKDWPSTEGPIERIMSQPSSLLFIVDSFDELNFAFEEPEFALCEDWTQVHPVSFLMSSLLRKVMLPESSLLVTTRLTASKKLKPLLKSQRSVELLGMSEDAREEYIYQCFEDKKRALQAFGSLRNSEMVFSMCRVPLVCRVICTGLEQQMEKGVTLTCKTTTALFTCYISSLFTPVDGSCPSLPNQTQLRSLCHLAAKAVWTMTYVFYRENLRKHGLTKSDVSIFLDLNIIQKDTEYENCYVFTHLHIQEFFAAMFYMLKDSGETGNHFFQSFEDLKLLLESSSYTDPHLTQIKCFLFGLLNEGLVKQLEGTFNCKMSLEIKQKILQWMEILGNSDYFPSRLGFLELFHYLYETQDEAFISQAMRYFQKVVINICGKVHLLVSSFCLKHCRCLQTIKLSVTVEYEKKMFNSSPSAETWQRDGGRITHCWQDLCSVLHTNEHLRELDLCHSNLDKLAMKTFYQELRHPNCKLQKLLLRFISFPDGCQDISDSLTHNRNLMHLNLKGSDIGDNGVKSLCEALKHPECKLQNLSLESCDLTTLCCLNISEALIKSQSLVFLNLSTNSLLDDGVKLLCEALRHPKCYLERLSLESCGLTVAGCEDLSLALISNKRLTHLCLADNILGDGGVKLMSDALKHPQCTLQSLVLRRCHFTSLSSEHLSSSLLCNKSLTHLDLGSNRVQDDGVKLLCDVFRHPRCNLQDLELMGCVLTSACCLDLSSAVLNNRNLRSLDLGNNDLQDDGVKILLEALRHPNCNIQRLGLEYCGLTSLCCQDLSSMLSSNQRLIKINLTQNTLGCEGIGKLCEVLKSPECKLQVLGLCKEAFDEEAQKLLEAVGGGNPHLVIKHDCDDHNEEDGSWWRNSVKYVILLPGENPLTPTAGERPPPGTPSSPEASGIAGSASGRSPWILFLGREPCVSNWLCDGFTLRSSDEAWKGGGCRESRLGARGSGAVGGVKTSSAASAGVPRARRRLRARLSAAGARAALAGWWGGGPPVL</sequence>
<dbReference type="GO" id="GO:0050727">
    <property type="term" value="P:regulation of inflammatory response"/>
    <property type="evidence" value="ECO:0007669"/>
    <property type="project" value="TreeGrafter"/>
</dbReference>
<evidence type="ECO:0008006" key="11">
    <source>
        <dbReference type="Google" id="ProtNLM"/>
    </source>
</evidence>
<dbReference type="FunFam" id="1.10.533.10:FF:000056">
    <property type="entry name" value="NACHT, LRR and PYD domains-containing protein 14"/>
    <property type="match status" value="1"/>
</dbReference>
<keyword evidence="5" id="KW-0067">ATP-binding</keyword>
<accession>A0A7J7ESX4</accession>
<dbReference type="Gene3D" id="3.80.10.10">
    <property type="entry name" value="Ribonuclease Inhibitor"/>
    <property type="match status" value="2"/>
</dbReference>
<dbReference type="InterPro" id="IPR027417">
    <property type="entry name" value="P-loop_NTPase"/>
</dbReference>
<evidence type="ECO:0000256" key="1">
    <source>
        <dbReference type="ARBA" id="ARBA00008665"/>
    </source>
</evidence>
<proteinExistence type="inferred from homology"/>
<dbReference type="InterPro" id="IPR041075">
    <property type="entry name" value="NOD1/2_WH"/>
</dbReference>
<dbReference type="InterPro" id="IPR050637">
    <property type="entry name" value="NLRP_innate_immun_reg"/>
</dbReference>
<comment type="similarity">
    <text evidence="1">Belongs to the NLRP family.</text>
</comment>
<dbReference type="FunFam" id="3.40.50.300:FF:000442">
    <property type="entry name" value="NACHT, LRR and PYD domains-containing protein 3"/>
    <property type="match status" value="1"/>
</dbReference>
<dbReference type="GO" id="GO:0005524">
    <property type="term" value="F:ATP binding"/>
    <property type="evidence" value="ECO:0007669"/>
    <property type="project" value="UniProtKB-KW"/>
</dbReference>
<dbReference type="InterPro" id="IPR001611">
    <property type="entry name" value="Leu-rich_rpt"/>
</dbReference>
<evidence type="ECO:0000256" key="5">
    <source>
        <dbReference type="ARBA" id="ARBA00022840"/>
    </source>
</evidence>
<dbReference type="InterPro" id="IPR004020">
    <property type="entry name" value="DAPIN"/>
</dbReference>
<dbReference type="Pfam" id="PF05729">
    <property type="entry name" value="NACHT"/>
    <property type="match status" value="1"/>
</dbReference>
<dbReference type="PROSITE" id="PS50837">
    <property type="entry name" value="NACHT"/>
    <property type="match status" value="1"/>
</dbReference>
<evidence type="ECO:0000256" key="4">
    <source>
        <dbReference type="ARBA" id="ARBA00022741"/>
    </source>
</evidence>
<dbReference type="Pfam" id="PF02758">
    <property type="entry name" value="PYRIN"/>
    <property type="match status" value="1"/>
</dbReference>
<organism evidence="9 10">
    <name type="scientific">Diceros bicornis minor</name>
    <name type="common">South-central black rhinoceros</name>
    <dbReference type="NCBI Taxonomy" id="77932"/>
    <lineage>
        <taxon>Eukaryota</taxon>
        <taxon>Metazoa</taxon>
        <taxon>Chordata</taxon>
        <taxon>Craniata</taxon>
        <taxon>Vertebrata</taxon>
        <taxon>Euteleostomi</taxon>
        <taxon>Mammalia</taxon>
        <taxon>Eutheria</taxon>
        <taxon>Laurasiatheria</taxon>
        <taxon>Perissodactyla</taxon>
        <taxon>Rhinocerotidae</taxon>
        <taxon>Diceros</taxon>
    </lineage>
</organism>
<gene>
    <name evidence="9" type="ORF">HPG69_005855</name>
</gene>
<evidence type="ECO:0000256" key="6">
    <source>
        <dbReference type="SAM" id="MobiDB-lite"/>
    </source>
</evidence>
<comment type="caution">
    <text evidence="9">The sequence shown here is derived from an EMBL/GenBank/DDBJ whole genome shotgun (WGS) entry which is preliminary data.</text>
</comment>
<dbReference type="SUPFAM" id="SSF52540">
    <property type="entry name" value="P-loop containing nucleoside triphosphate hydrolases"/>
    <property type="match status" value="1"/>
</dbReference>
<dbReference type="AlphaFoldDB" id="A0A7J7ESX4"/>
<reference evidence="9 10" key="1">
    <citation type="journal article" date="2020" name="Mol. Biol. Evol.">
        <title>Interspecific Gene Flow and the Evolution of Specialization in Black and White Rhinoceros.</title>
        <authorList>
            <person name="Moodley Y."/>
            <person name="Westbury M.V."/>
            <person name="Russo I.M."/>
            <person name="Gopalakrishnan S."/>
            <person name="Rakotoarivelo A."/>
            <person name="Olsen R.A."/>
            <person name="Prost S."/>
            <person name="Tunstall T."/>
            <person name="Ryder O.A."/>
            <person name="Dalen L."/>
            <person name="Bruford M.W."/>
        </authorList>
    </citation>
    <scope>NUCLEOTIDE SEQUENCE [LARGE SCALE GENOMIC DNA]</scope>
    <source>
        <strain evidence="9">SBR-YM</strain>
        <tissue evidence="9">Skin</tissue>
    </source>
</reference>
<dbReference type="SMART" id="SM00368">
    <property type="entry name" value="LRR_RI"/>
    <property type="match status" value="11"/>
</dbReference>
<dbReference type="Pfam" id="PF13516">
    <property type="entry name" value="LRR_6"/>
    <property type="match status" value="3"/>
</dbReference>
<dbReference type="SMART" id="SM01289">
    <property type="entry name" value="PYRIN"/>
    <property type="match status" value="1"/>
</dbReference>
<dbReference type="SUPFAM" id="SSF52047">
    <property type="entry name" value="RNI-like"/>
    <property type="match status" value="1"/>
</dbReference>
<evidence type="ECO:0000259" key="8">
    <source>
        <dbReference type="PROSITE" id="PS50837"/>
    </source>
</evidence>
<feature type="domain" description="NACHT" evidence="8">
    <location>
        <begin position="178"/>
        <end position="377"/>
    </location>
</feature>
<dbReference type="Gene3D" id="1.10.533.10">
    <property type="entry name" value="Death Domain, Fas"/>
    <property type="match status" value="1"/>
</dbReference>
<dbReference type="Pfam" id="PF17779">
    <property type="entry name" value="WHD_NOD2"/>
    <property type="match status" value="1"/>
</dbReference>
<dbReference type="Pfam" id="PF17776">
    <property type="entry name" value="NLRC4_HD2"/>
    <property type="match status" value="1"/>
</dbReference>
<dbReference type="Proteomes" id="UP000551758">
    <property type="component" value="Unassembled WGS sequence"/>
</dbReference>
<dbReference type="EMBL" id="JACDTQ010002427">
    <property type="protein sequence ID" value="KAF5918817.1"/>
    <property type="molecule type" value="Genomic_DNA"/>
</dbReference>
<evidence type="ECO:0000313" key="9">
    <source>
        <dbReference type="EMBL" id="KAF5918817.1"/>
    </source>
</evidence>